<gene>
    <name evidence="2" type="ORF">SCAL_001056</name>
</gene>
<dbReference type="Proteomes" id="UP000186940">
    <property type="component" value="Unassembled WGS sequence"/>
</dbReference>
<dbReference type="EMBL" id="LYOS01000003">
    <property type="protein sequence ID" value="OFV67681.1"/>
    <property type="molecule type" value="Genomic_DNA"/>
</dbReference>
<evidence type="ECO:0000313" key="3">
    <source>
        <dbReference type="Proteomes" id="UP000186940"/>
    </source>
</evidence>
<dbReference type="STRING" id="1838285.SCAL_001056"/>
<evidence type="ECO:0000313" key="2">
    <source>
        <dbReference type="EMBL" id="OFV67681.1"/>
    </source>
</evidence>
<organism evidence="2 3">
    <name type="scientific">Candidatus Syntropharchaeum caldarium</name>
    <dbReference type="NCBI Taxonomy" id="1838285"/>
    <lineage>
        <taxon>Archaea</taxon>
        <taxon>Methanobacteriati</taxon>
        <taxon>Methanobacteriota</taxon>
        <taxon>Stenosarchaea group</taxon>
        <taxon>Methanomicrobia</taxon>
        <taxon>Methanosarcinales</taxon>
        <taxon>ANME-2 cluster</taxon>
        <taxon>Candidatus Syntropharchaeum</taxon>
    </lineage>
</organism>
<name>A0A1F2PAG9_9EURY</name>
<keyword evidence="3" id="KW-1185">Reference proteome</keyword>
<keyword evidence="1" id="KW-0812">Transmembrane</keyword>
<comment type="caution">
    <text evidence="2">The sequence shown here is derived from an EMBL/GenBank/DDBJ whole genome shotgun (WGS) entry which is preliminary data.</text>
</comment>
<proteinExistence type="predicted"/>
<sequence length="343" mass="37847">MKKKMKKTLLIAFVLFYILSGSVAAQDILRIDEAKSYVIDMHTGSKIPYSDFIDSEQLEGHDLEFHIAIEKTDNPISDEYVLELRTNLEDPEWQYGQDIYTSATVITWKGEAEHALTPPTIILAGTVPEAVIQVREPNFESVDLTGIGKKRVYVTLTIGTTTDGSTLKRVVQKLVPSMEFYATSEALDDAGEEMEANLASASETIGESELESNIRRLYEEGHPGWALILSEDYKALSEDIAPPPVLLYVILAIVLGIIVGGGFVYALKGKEGGVDMAALASELKEVSSTIEDTSRSINTIATKLARIEGSEERDAGRELMKMRGRLNESANQIRSVGDRLREE</sequence>
<accession>A0A1F2PAG9</accession>
<feature type="transmembrane region" description="Helical" evidence="1">
    <location>
        <begin position="245"/>
        <end position="267"/>
    </location>
</feature>
<keyword evidence="1" id="KW-1133">Transmembrane helix</keyword>
<keyword evidence="1" id="KW-0472">Membrane</keyword>
<evidence type="ECO:0000256" key="1">
    <source>
        <dbReference type="SAM" id="Phobius"/>
    </source>
</evidence>
<reference evidence="2" key="1">
    <citation type="submission" date="2016-05" db="EMBL/GenBank/DDBJ databases">
        <title>Microbial consortia oxidize butane by reversing methanogenesis.</title>
        <authorList>
            <person name="Laso-Perez R."/>
            <person name="Richter M."/>
            <person name="Wegener G."/>
            <person name="Musat F."/>
        </authorList>
    </citation>
    <scope>NUCLEOTIDE SEQUENCE [LARGE SCALE GENOMIC DNA]</scope>
    <source>
        <strain evidence="2">BOX2</strain>
    </source>
</reference>
<dbReference type="AlphaFoldDB" id="A0A1F2PAG9"/>
<protein>
    <submittedName>
        <fullName evidence="2">Uncharacterized protein</fullName>
    </submittedName>
</protein>